<dbReference type="Pfam" id="PF02594">
    <property type="entry name" value="DUF167"/>
    <property type="match status" value="1"/>
</dbReference>
<dbReference type="AlphaFoldDB" id="A0A3R8S5I7"/>
<dbReference type="HAMAP" id="MF_00634">
    <property type="entry name" value="UPF0235"/>
    <property type="match status" value="1"/>
</dbReference>
<dbReference type="Gene3D" id="3.30.1200.10">
    <property type="entry name" value="YggU-like"/>
    <property type="match status" value="1"/>
</dbReference>
<evidence type="ECO:0000313" key="4">
    <source>
        <dbReference type="Proteomes" id="UP000269265"/>
    </source>
</evidence>
<dbReference type="RefSeq" id="WP_125245479.1">
    <property type="nucleotide sequence ID" value="NZ_RSED01000031.1"/>
</dbReference>
<comment type="similarity">
    <text evidence="1 2">Belongs to the UPF0235 family.</text>
</comment>
<dbReference type="GO" id="GO:0005737">
    <property type="term" value="C:cytoplasm"/>
    <property type="evidence" value="ECO:0007669"/>
    <property type="project" value="TreeGrafter"/>
</dbReference>
<dbReference type="InterPro" id="IPR036591">
    <property type="entry name" value="YggU-like_sf"/>
</dbReference>
<comment type="caution">
    <text evidence="3">The sequence shown here is derived from an EMBL/GenBank/DDBJ whole genome shotgun (WGS) entry which is preliminary data.</text>
</comment>
<dbReference type="NCBIfam" id="TIGR00251">
    <property type="entry name" value="DUF167 family protein"/>
    <property type="match status" value="1"/>
</dbReference>
<reference evidence="3 4" key="1">
    <citation type="submission" date="2018-12" db="EMBL/GenBank/DDBJ databases">
        <title>The whole draft genome of Aquabacterium sp. SJQ9.</title>
        <authorList>
            <person name="Sun L."/>
            <person name="Gao X."/>
            <person name="Chen W."/>
            <person name="Huang K."/>
        </authorList>
    </citation>
    <scope>NUCLEOTIDE SEQUENCE [LARGE SCALE GENOMIC DNA]</scope>
    <source>
        <strain evidence="3 4">SJQ9</strain>
    </source>
</reference>
<evidence type="ECO:0000256" key="1">
    <source>
        <dbReference type="ARBA" id="ARBA00010364"/>
    </source>
</evidence>
<evidence type="ECO:0000256" key="2">
    <source>
        <dbReference type="HAMAP-Rule" id="MF_00634"/>
    </source>
</evidence>
<sequence length="128" mass="13915">MANHPIRSSASPAKTASTWTCLRVVEAGKGESSAACMLDISVSPNAKRTELVGWHDGALRVRLAAPPVDGAANDALRRWLADELRLPQARITLVRGDTSRRKQWRIDQDPTLVTQWLARQPALALPGG</sequence>
<accession>A0A3R8S5I7</accession>
<gene>
    <name evidence="3" type="ORF">EIP75_22675</name>
</gene>
<organism evidence="3 4">
    <name type="scientific">Aquabacterium soli</name>
    <dbReference type="NCBI Taxonomy" id="2493092"/>
    <lineage>
        <taxon>Bacteria</taxon>
        <taxon>Pseudomonadati</taxon>
        <taxon>Pseudomonadota</taxon>
        <taxon>Betaproteobacteria</taxon>
        <taxon>Burkholderiales</taxon>
        <taxon>Aquabacterium</taxon>
    </lineage>
</organism>
<protein>
    <recommendedName>
        <fullName evidence="2">UPF0235 protein EIP75_22675</fullName>
    </recommendedName>
</protein>
<dbReference type="InterPro" id="IPR003746">
    <property type="entry name" value="DUF167"/>
</dbReference>
<proteinExistence type="inferred from homology"/>
<dbReference type="OrthoDB" id="9800587at2"/>
<name>A0A3R8S5I7_9BURK</name>
<dbReference type="SUPFAM" id="SSF69786">
    <property type="entry name" value="YggU-like"/>
    <property type="match status" value="1"/>
</dbReference>
<dbReference type="PANTHER" id="PTHR13420:SF7">
    <property type="entry name" value="UPF0235 PROTEIN C15ORF40"/>
    <property type="match status" value="1"/>
</dbReference>
<dbReference type="Proteomes" id="UP000269265">
    <property type="component" value="Unassembled WGS sequence"/>
</dbReference>
<dbReference type="EMBL" id="RSED01000031">
    <property type="protein sequence ID" value="RRS00985.1"/>
    <property type="molecule type" value="Genomic_DNA"/>
</dbReference>
<keyword evidence="4" id="KW-1185">Reference proteome</keyword>
<evidence type="ECO:0000313" key="3">
    <source>
        <dbReference type="EMBL" id="RRS00985.1"/>
    </source>
</evidence>
<dbReference type="SMART" id="SM01152">
    <property type="entry name" value="DUF167"/>
    <property type="match status" value="1"/>
</dbReference>
<dbReference type="PANTHER" id="PTHR13420">
    <property type="entry name" value="UPF0235 PROTEIN C15ORF40"/>
    <property type="match status" value="1"/>
</dbReference>